<evidence type="ECO:0008006" key="5">
    <source>
        <dbReference type="Google" id="ProtNLM"/>
    </source>
</evidence>
<dbReference type="PANTHER" id="PTHR11926">
    <property type="entry name" value="GLUCOSYL/GLUCURONOSYL TRANSFERASES"/>
    <property type="match status" value="1"/>
</dbReference>
<dbReference type="Proteomes" id="UP001371456">
    <property type="component" value="Unassembled WGS sequence"/>
</dbReference>
<keyword evidence="2" id="KW-0808">Transferase</keyword>
<dbReference type="GO" id="GO:0080043">
    <property type="term" value="F:quercetin 3-O-glucosyltransferase activity"/>
    <property type="evidence" value="ECO:0007669"/>
    <property type="project" value="TreeGrafter"/>
</dbReference>
<dbReference type="CDD" id="cd03784">
    <property type="entry name" value="GT1_Gtf-like"/>
    <property type="match status" value="1"/>
</dbReference>
<dbReference type="InterPro" id="IPR002213">
    <property type="entry name" value="UDP_glucos_trans"/>
</dbReference>
<dbReference type="AlphaFoldDB" id="A0AAN8U9R0"/>
<sequence length="471" mass="52557">MVQFIPHIVAIPYPAQGHVLPLMELSLWLIKELGCKITFVNSEFNHKRVIKSLSENDDVQDKISLISIPDGLEPHEDRTDLKKLTESINEVMPGKLMEVINMINSNDSQVSCVIADENMGWALEVAAKLNIRSVAFWPAAAATLASLFSVSKLIDDGIIDKDGVSNKICIPGAILKAQGIKLSPNMPIMNPSDFAWATFPDPAMRKMIMDLVADNNERVKFADWIICNSAKELEPGAFVMFPQVSPIGPLLASDRLGSSAGHFWPEDSNCLKWLDQQPHNSVIYVAFGSFTILDLTQFQELALGLESSKRRFLWVVREDLILDGDDSAYPKGFKDRVGSRGHIVKWAPQQKVLAHPSIACFLSHCGWNSTVESVSNGVPFLCWPYFADQLFNQSYICDVWKVGLGFNKNEFGVIGKEEIKNKMDKLFGDETFKERALDLQAKVNSSVKEGGNSNKMFGKFIDWIKTQRGSI</sequence>
<dbReference type="Gene3D" id="3.40.50.2000">
    <property type="entry name" value="Glycogen Phosphorylase B"/>
    <property type="match status" value="2"/>
</dbReference>
<dbReference type="SUPFAM" id="SSF53756">
    <property type="entry name" value="UDP-Glycosyltransferase/glycogen phosphorylase"/>
    <property type="match status" value="1"/>
</dbReference>
<dbReference type="Pfam" id="PF00201">
    <property type="entry name" value="UDPGT"/>
    <property type="match status" value="1"/>
</dbReference>
<reference evidence="3 4" key="1">
    <citation type="submission" date="2024-02" db="EMBL/GenBank/DDBJ databases">
        <title>de novo genome assembly of Solanum bulbocastanum strain 11H21.</title>
        <authorList>
            <person name="Hosaka A.J."/>
        </authorList>
    </citation>
    <scope>NUCLEOTIDE SEQUENCE [LARGE SCALE GENOMIC DNA]</scope>
    <source>
        <tissue evidence="3">Young leaves</tissue>
    </source>
</reference>
<name>A0AAN8U9R0_SOLBU</name>
<dbReference type="FunFam" id="3.40.50.2000:FF:000061">
    <property type="entry name" value="UDP-glycosyltransferase 83A1"/>
    <property type="match status" value="1"/>
</dbReference>
<evidence type="ECO:0000313" key="4">
    <source>
        <dbReference type="Proteomes" id="UP001371456"/>
    </source>
</evidence>
<gene>
    <name evidence="3" type="ORF">RDI58_006295</name>
</gene>
<dbReference type="GO" id="GO:0080044">
    <property type="term" value="F:quercetin 7-O-glucosyltransferase activity"/>
    <property type="evidence" value="ECO:0007669"/>
    <property type="project" value="TreeGrafter"/>
</dbReference>
<accession>A0AAN8U9R0</accession>
<dbReference type="EMBL" id="JBANQN010000002">
    <property type="protein sequence ID" value="KAK6798592.1"/>
    <property type="molecule type" value="Genomic_DNA"/>
</dbReference>
<organism evidence="3 4">
    <name type="scientific">Solanum bulbocastanum</name>
    <name type="common">Wild potato</name>
    <dbReference type="NCBI Taxonomy" id="147425"/>
    <lineage>
        <taxon>Eukaryota</taxon>
        <taxon>Viridiplantae</taxon>
        <taxon>Streptophyta</taxon>
        <taxon>Embryophyta</taxon>
        <taxon>Tracheophyta</taxon>
        <taxon>Spermatophyta</taxon>
        <taxon>Magnoliopsida</taxon>
        <taxon>eudicotyledons</taxon>
        <taxon>Gunneridae</taxon>
        <taxon>Pentapetalae</taxon>
        <taxon>asterids</taxon>
        <taxon>lamiids</taxon>
        <taxon>Solanales</taxon>
        <taxon>Solanaceae</taxon>
        <taxon>Solanoideae</taxon>
        <taxon>Solaneae</taxon>
        <taxon>Solanum</taxon>
    </lineage>
</organism>
<evidence type="ECO:0000256" key="1">
    <source>
        <dbReference type="ARBA" id="ARBA00009995"/>
    </source>
</evidence>
<dbReference type="FunFam" id="3.40.50.2000:FF:000108">
    <property type="entry name" value="UDP-glycosyltransferase 83A1"/>
    <property type="match status" value="1"/>
</dbReference>
<comment type="similarity">
    <text evidence="1">Belongs to the UDP-glycosyltransferase family.</text>
</comment>
<protein>
    <recommendedName>
        <fullName evidence="5">UDP-glycosyltransferase 83A1-like</fullName>
    </recommendedName>
</protein>
<evidence type="ECO:0000256" key="2">
    <source>
        <dbReference type="ARBA" id="ARBA00022679"/>
    </source>
</evidence>
<comment type="caution">
    <text evidence="3">The sequence shown here is derived from an EMBL/GenBank/DDBJ whole genome shotgun (WGS) entry which is preliminary data.</text>
</comment>
<evidence type="ECO:0000313" key="3">
    <source>
        <dbReference type="EMBL" id="KAK6798592.1"/>
    </source>
</evidence>
<proteinExistence type="inferred from homology"/>
<dbReference type="PANTHER" id="PTHR11926:SF1412">
    <property type="entry name" value="UDP-GLYCOSYLTRANSFERASE 83A1-LIKE"/>
    <property type="match status" value="1"/>
</dbReference>
<keyword evidence="4" id="KW-1185">Reference proteome</keyword>